<dbReference type="AlphaFoldDB" id="A0A494W4E1"/>
<evidence type="ECO:0000256" key="1">
    <source>
        <dbReference type="SAM" id="Phobius"/>
    </source>
</evidence>
<dbReference type="Proteomes" id="UP000270046">
    <property type="component" value="Chromosome"/>
</dbReference>
<dbReference type="InterPro" id="IPR053146">
    <property type="entry name" value="QDO-like"/>
</dbReference>
<name>A0A494W4E1_9SPHI</name>
<dbReference type="Gene3D" id="2.60.120.10">
    <property type="entry name" value="Jelly Rolls"/>
    <property type="match status" value="1"/>
</dbReference>
<dbReference type="OrthoDB" id="1423961at2"/>
<keyword evidence="1" id="KW-0812">Transmembrane</keyword>
<feature type="transmembrane region" description="Helical" evidence="1">
    <location>
        <begin position="12"/>
        <end position="30"/>
    </location>
</feature>
<protein>
    <submittedName>
        <fullName evidence="3">Cupin domain-containing protein</fullName>
    </submittedName>
</protein>
<dbReference type="EMBL" id="CP032869">
    <property type="protein sequence ID" value="AYL98192.1"/>
    <property type="molecule type" value="Genomic_DNA"/>
</dbReference>
<dbReference type="PANTHER" id="PTHR36440:SF1">
    <property type="entry name" value="PUTATIVE (AFU_ORTHOLOGUE AFUA_8G07350)-RELATED"/>
    <property type="match status" value="1"/>
</dbReference>
<dbReference type="PROSITE" id="PS51257">
    <property type="entry name" value="PROKAR_LIPOPROTEIN"/>
    <property type="match status" value="1"/>
</dbReference>
<proteinExistence type="predicted"/>
<feature type="domain" description="Cupin type-2" evidence="2">
    <location>
        <begin position="109"/>
        <end position="159"/>
    </location>
</feature>
<keyword evidence="1" id="KW-1133">Transmembrane helix</keyword>
<evidence type="ECO:0000259" key="2">
    <source>
        <dbReference type="Pfam" id="PF07883"/>
    </source>
</evidence>
<dbReference type="InterPro" id="IPR011051">
    <property type="entry name" value="RmlC_Cupin_sf"/>
</dbReference>
<dbReference type="SUPFAM" id="SSF51182">
    <property type="entry name" value="RmlC-like cupins"/>
    <property type="match status" value="1"/>
</dbReference>
<dbReference type="InterPro" id="IPR014710">
    <property type="entry name" value="RmlC-like_jellyroll"/>
</dbReference>
<reference evidence="3 4" key="1">
    <citation type="submission" date="2018-10" db="EMBL/GenBank/DDBJ databases">
        <title>Genome sequencing of Mucilaginibacter sp. HYN0043.</title>
        <authorList>
            <person name="Kim M."/>
            <person name="Yi H."/>
        </authorList>
    </citation>
    <scope>NUCLEOTIDE SEQUENCE [LARGE SCALE GENOMIC DNA]</scope>
    <source>
        <strain evidence="3 4">HYN0043</strain>
    </source>
</reference>
<dbReference type="KEGG" id="muh:HYN43_024195"/>
<accession>A0A494W4E1</accession>
<dbReference type="Pfam" id="PF07883">
    <property type="entry name" value="Cupin_2"/>
    <property type="match status" value="1"/>
</dbReference>
<sequence length="191" mass="20888">MYNISLKTQSAKFYYATGFILSCFCAIIWLNTYKNLLGCVTFLLSMPSIPSIHNLMNTINQTQPAGNDTAGEMNINIIFNKKVDGGNLSIIEQQIPYKAGVALNLCNNHDKVVYVIEGRFRFFAGGRYYDAEKGASLFIPKGTLHGYKNPAPQTGKVLVTLTPGGANGFLNKIERTVQLVQPGKSALAMAV</sequence>
<keyword evidence="4" id="KW-1185">Reference proteome</keyword>
<gene>
    <name evidence="3" type="ORF">HYN43_024195</name>
</gene>
<evidence type="ECO:0000313" key="4">
    <source>
        <dbReference type="Proteomes" id="UP000270046"/>
    </source>
</evidence>
<keyword evidence="1" id="KW-0472">Membrane</keyword>
<organism evidence="3 4">
    <name type="scientific">Mucilaginibacter celer</name>
    <dbReference type="NCBI Taxonomy" id="2305508"/>
    <lineage>
        <taxon>Bacteria</taxon>
        <taxon>Pseudomonadati</taxon>
        <taxon>Bacteroidota</taxon>
        <taxon>Sphingobacteriia</taxon>
        <taxon>Sphingobacteriales</taxon>
        <taxon>Sphingobacteriaceae</taxon>
        <taxon>Mucilaginibacter</taxon>
    </lineage>
</organism>
<dbReference type="InterPro" id="IPR013096">
    <property type="entry name" value="Cupin_2"/>
</dbReference>
<dbReference type="PANTHER" id="PTHR36440">
    <property type="entry name" value="PUTATIVE (AFU_ORTHOLOGUE AFUA_8G07350)-RELATED"/>
    <property type="match status" value="1"/>
</dbReference>
<evidence type="ECO:0000313" key="3">
    <source>
        <dbReference type="EMBL" id="AYL98192.1"/>
    </source>
</evidence>